<dbReference type="SUPFAM" id="SSF46894">
    <property type="entry name" value="C-terminal effector domain of the bipartite response regulators"/>
    <property type="match status" value="1"/>
</dbReference>
<proteinExistence type="predicted"/>
<evidence type="ECO:0000313" key="8">
    <source>
        <dbReference type="EMBL" id="TFF18049.1"/>
    </source>
</evidence>
<keyword evidence="3" id="KW-0804">Transcription</keyword>
<dbReference type="InterPro" id="IPR036388">
    <property type="entry name" value="WH-like_DNA-bd_sf"/>
</dbReference>
<evidence type="ECO:0000256" key="1">
    <source>
        <dbReference type="ARBA" id="ARBA00023015"/>
    </source>
</evidence>
<gene>
    <name evidence="8" type="ORF">E3C22_22365</name>
</gene>
<feature type="domain" description="Response regulatory" evidence="7">
    <location>
        <begin position="62"/>
        <end position="181"/>
    </location>
</feature>
<dbReference type="InterPro" id="IPR001789">
    <property type="entry name" value="Sig_transdc_resp-reg_receiver"/>
</dbReference>
<evidence type="ECO:0000256" key="3">
    <source>
        <dbReference type="ARBA" id="ARBA00023163"/>
    </source>
</evidence>
<dbReference type="Gene3D" id="3.40.50.2300">
    <property type="match status" value="1"/>
</dbReference>
<dbReference type="Proteomes" id="UP000298179">
    <property type="component" value="Unassembled WGS sequence"/>
</dbReference>
<evidence type="ECO:0000256" key="2">
    <source>
        <dbReference type="ARBA" id="ARBA00023125"/>
    </source>
</evidence>
<dbReference type="Pfam" id="PF00072">
    <property type="entry name" value="Response_reg"/>
    <property type="match status" value="1"/>
</dbReference>
<dbReference type="PANTHER" id="PTHR44688:SF16">
    <property type="entry name" value="DNA-BINDING TRANSCRIPTIONAL ACTIVATOR DEVR_DOSR"/>
    <property type="match status" value="1"/>
</dbReference>
<dbReference type="SUPFAM" id="SSF52172">
    <property type="entry name" value="CheY-like"/>
    <property type="match status" value="1"/>
</dbReference>
<name>A0A4Y8R919_9HYPH</name>
<feature type="modified residue" description="4-aspartylphosphate" evidence="4">
    <location>
        <position position="116"/>
    </location>
</feature>
<evidence type="ECO:0000256" key="4">
    <source>
        <dbReference type="PROSITE-ProRule" id="PRU00169"/>
    </source>
</evidence>
<keyword evidence="2" id="KW-0238">DNA-binding</keyword>
<evidence type="ECO:0000313" key="9">
    <source>
        <dbReference type="Proteomes" id="UP000298179"/>
    </source>
</evidence>
<dbReference type="PANTHER" id="PTHR44688">
    <property type="entry name" value="DNA-BINDING TRANSCRIPTIONAL ACTIVATOR DEVR_DOSR"/>
    <property type="match status" value="1"/>
</dbReference>
<dbReference type="InterPro" id="IPR011006">
    <property type="entry name" value="CheY-like_superfamily"/>
</dbReference>
<keyword evidence="4" id="KW-0597">Phosphoprotein</keyword>
<organism evidence="8 9">
    <name type="scientific">Jiella endophytica</name>
    <dbReference type="NCBI Taxonomy" id="2558362"/>
    <lineage>
        <taxon>Bacteria</taxon>
        <taxon>Pseudomonadati</taxon>
        <taxon>Pseudomonadota</taxon>
        <taxon>Alphaproteobacteria</taxon>
        <taxon>Hyphomicrobiales</taxon>
        <taxon>Aurantimonadaceae</taxon>
        <taxon>Jiella</taxon>
    </lineage>
</organism>
<dbReference type="GO" id="GO:0003677">
    <property type="term" value="F:DNA binding"/>
    <property type="evidence" value="ECO:0007669"/>
    <property type="project" value="UniProtKB-KW"/>
</dbReference>
<comment type="caution">
    <text evidence="8">The sequence shown here is derived from an EMBL/GenBank/DDBJ whole genome shotgun (WGS) entry which is preliminary data.</text>
</comment>
<sequence length="268" mass="29636">MSAIRPGRATGGEFRAAASEPSTRRRRGETVRRLGLSGRTPRFLPQGMRVSQCHGGRSMERVLGVIDDDLAVRESLTALFEANGFAVHAFSKPQHFLESEFLRASGSAELDCLVVDLRLPGMTGVELQRHLSEREVDFPVIVITAFGEVRAAVEALKLGAEDFIEKPFDDDVLVTAVENAITRAETIRERTLQRRRAAERLATLSQREREILAQVAAGAPSKVIAHNLGISRRTVEIHRTNIMRKVNAQNLVELVGLAYQANYEPDEG</sequence>
<accession>A0A4Y8R919</accession>
<dbReference type="PROSITE" id="PS50110">
    <property type="entry name" value="RESPONSE_REGULATORY"/>
    <property type="match status" value="1"/>
</dbReference>
<dbReference type="OrthoDB" id="9782655at2"/>
<dbReference type="PROSITE" id="PS50043">
    <property type="entry name" value="HTH_LUXR_2"/>
    <property type="match status" value="1"/>
</dbReference>
<dbReference type="SMART" id="SM00421">
    <property type="entry name" value="HTH_LUXR"/>
    <property type="match status" value="1"/>
</dbReference>
<dbReference type="InterPro" id="IPR016032">
    <property type="entry name" value="Sig_transdc_resp-reg_C-effctor"/>
</dbReference>
<dbReference type="CDD" id="cd06170">
    <property type="entry name" value="LuxR_C_like"/>
    <property type="match status" value="1"/>
</dbReference>
<dbReference type="Gene3D" id="1.10.10.10">
    <property type="entry name" value="Winged helix-like DNA-binding domain superfamily/Winged helix DNA-binding domain"/>
    <property type="match status" value="1"/>
</dbReference>
<dbReference type="GO" id="GO:0000160">
    <property type="term" value="P:phosphorelay signal transduction system"/>
    <property type="evidence" value="ECO:0007669"/>
    <property type="project" value="InterPro"/>
</dbReference>
<dbReference type="SMART" id="SM00448">
    <property type="entry name" value="REC"/>
    <property type="match status" value="1"/>
</dbReference>
<evidence type="ECO:0000259" key="7">
    <source>
        <dbReference type="PROSITE" id="PS50110"/>
    </source>
</evidence>
<evidence type="ECO:0000259" key="6">
    <source>
        <dbReference type="PROSITE" id="PS50043"/>
    </source>
</evidence>
<feature type="region of interest" description="Disordered" evidence="5">
    <location>
        <begin position="1"/>
        <end position="30"/>
    </location>
</feature>
<dbReference type="Pfam" id="PF00196">
    <property type="entry name" value="GerE"/>
    <property type="match status" value="1"/>
</dbReference>
<dbReference type="EMBL" id="SOZD01000011">
    <property type="protein sequence ID" value="TFF18049.1"/>
    <property type="molecule type" value="Genomic_DNA"/>
</dbReference>
<keyword evidence="9" id="KW-1185">Reference proteome</keyword>
<protein>
    <submittedName>
        <fullName evidence="8">Response regulator transcription factor</fullName>
    </submittedName>
</protein>
<dbReference type="GO" id="GO:0006355">
    <property type="term" value="P:regulation of DNA-templated transcription"/>
    <property type="evidence" value="ECO:0007669"/>
    <property type="project" value="InterPro"/>
</dbReference>
<dbReference type="InterPro" id="IPR000792">
    <property type="entry name" value="Tscrpt_reg_LuxR_C"/>
</dbReference>
<dbReference type="AlphaFoldDB" id="A0A4Y8R919"/>
<keyword evidence="1" id="KW-0805">Transcription regulation</keyword>
<reference evidence="8 9" key="1">
    <citation type="submission" date="2019-03" db="EMBL/GenBank/DDBJ databases">
        <title>Jiella endophytica sp. nov., a novel endophytic bacterium isolated from root of Ficus microcarpa Linn. f.</title>
        <authorList>
            <person name="Tuo L."/>
        </authorList>
    </citation>
    <scope>NUCLEOTIDE SEQUENCE [LARGE SCALE GENOMIC DNA]</scope>
    <source>
        <strain evidence="8 9">CBS5Q-3</strain>
    </source>
</reference>
<feature type="domain" description="HTH luxR-type" evidence="6">
    <location>
        <begin position="197"/>
        <end position="262"/>
    </location>
</feature>
<dbReference type="PROSITE" id="PS00622">
    <property type="entry name" value="HTH_LUXR_1"/>
    <property type="match status" value="1"/>
</dbReference>
<dbReference type="PRINTS" id="PR00038">
    <property type="entry name" value="HTHLUXR"/>
</dbReference>
<evidence type="ECO:0000256" key="5">
    <source>
        <dbReference type="SAM" id="MobiDB-lite"/>
    </source>
</evidence>